<reference evidence="2" key="1">
    <citation type="submission" date="2017-09" db="EMBL/GenBank/DDBJ databases">
        <title>Polyketide synthases of a Diaporthe helianthi virulent isolate.</title>
        <authorList>
            <person name="Baroncelli R."/>
        </authorList>
    </citation>
    <scope>NUCLEOTIDE SEQUENCE [LARGE SCALE GENOMIC DNA]</scope>
    <source>
        <strain evidence="2">7/96</strain>
    </source>
</reference>
<feature type="signal peptide" evidence="1">
    <location>
        <begin position="1"/>
        <end position="19"/>
    </location>
</feature>
<dbReference type="Proteomes" id="UP000094444">
    <property type="component" value="Unassembled WGS sequence"/>
</dbReference>
<keyword evidence="3" id="KW-1185">Reference proteome</keyword>
<dbReference type="EMBL" id="MAVT02001690">
    <property type="protein sequence ID" value="POS70302.1"/>
    <property type="molecule type" value="Genomic_DNA"/>
</dbReference>
<protein>
    <submittedName>
        <fullName evidence="2">Uncharacterized protein</fullName>
    </submittedName>
</protein>
<sequence>MYMRTIIAAAAFVAMVASAALPQGAAPNVEARDTPYVPGLSQDCVNACDEKGTSNMLCYGSCRACNYYTSDVGSCAKKEGLEALCIPPSR</sequence>
<accession>A0A2P5HJ76</accession>
<keyword evidence="1" id="KW-0732">Signal</keyword>
<evidence type="ECO:0000313" key="2">
    <source>
        <dbReference type="EMBL" id="POS70302.1"/>
    </source>
</evidence>
<evidence type="ECO:0000313" key="3">
    <source>
        <dbReference type="Proteomes" id="UP000094444"/>
    </source>
</evidence>
<name>A0A2P5HJ76_DIAHE</name>
<proteinExistence type="predicted"/>
<feature type="chain" id="PRO_5015116203" evidence="1">
    <location>
        <begin position="20"/>
        <end position="90"/>
    </location>
</feature>
<gene>
    <name evidence="2" type="ORF">DHEL01_v211304</name>
</gene>
<evidence type="ECO:0000256" key="1">
    <source>
        <dbReference type="SAM" id="SignalP"/>
    </source>
</evidence>
<organism evidence="2 3">
    <name type="scientific">Diaporthe helianthi</name>
    <dbReference type="NCBI Taxonomy" id="158607"/>
    <lineage>
        <taxon>Eukaryota</taxon>
        <taxon>Fungi</taxon>
        <taxon>Dikarya</taxon>
        <taxon>Ascomycota</taxon>
        <taxon>Pezizomycotina</taxon>
        <taxon>Sordariomycetes</taxon>
        <taxon>Sordariomycetidae</taxon>
        <taxon>Diaporthales</taxon>
        <taxon>Diaporthaceae</taxon>
        <taxon>Diaporthe</taxon>
    </lineage>
</organism>
<comment type="caution">
    <text evidence="2">The sequence shown here is derived from an EMBL/GenBank/DDBJ whole genome shotgun (WGS) entry which is preliminary data.</text>
</comment>
<dbReference type="InParanoid" id="A0A2P5HJ76"/>
<dbReference type="AlphaFoldDB" id="A0A2P5HJ76"/>